<dbReference type="PROSITE" id="PS50222">
    <property type="entry name" value="EF_HAND_2"/>
    <property type="match status" value="1"/>
</dbReference>
<dbReference type="InterPro" id="IPR002048">
    <property type="entry name" value="EF_hand_dom"/>
</dbReference>
<sequence>MADSELTKFQKAKILRVFNILYDSNKDGYIEEKDFTLAIEKVCLILEWPENSEKHRETEEALGLIWTGLKTYADVNADGRVSKDEWICMWEDCIRSNTVPEWQEKFMEFMFNVNDKSGDKEIDAKEYETYYSNYISVEECRMAFHKMSGGENISRSEFRKLWKEYFFSDDREAKGNYLFGVPDFLAE</sequence>
<keyword evidence="1" id="KW-0106">Calcium</keyword>
<dbReference type="OrthoDB" id="9974725at2759"/>
<feature type="domain" description="EF-hand" evidence="2">
    <location>
        <begin position="9"/>
        <end position="45"/>
    </location>
</feature>
<dbReference type="Pfam" id="PF13202">
    <property type="entry name" value="EF-hand_5"/>
    <property type="match status" value="1"/>
</dbReference>
<evidence type="ECO:0000313" key="4">
    <source>
        <dbReference type="Proteomes" id="UP000242188"/>
    </source>
</evidence>
<dbReference type="GO" id="GO:0005509">
    <property type="term" value="F:calcium ion binding"/>
    <property type="evidence" value="ECO:0007669"/>
    <property type="project" value="InterPro"/>
</dbReference>
<dbReference type="STRING" id="6573.A0A210QXX6"/>
<reference evidence="3 4" key="1">
    <citation type="journal article" date="2017" name="Nat. Ecol. Evol.">
        <title>Scallop genome provides insights into evolution of bilaterian karyotype and development.</title>
        <authorList>
            <person name="Wang S."/>
            <person name="Zhang J."/>
            <person name="Jiao W."/>
            <person name="Li J."/>
            <person name="Xun X."/>
            <person name="Sun Y."/>
            <person name="Guo X."/>
            <person name="Huan P."/>
            <person name="Dong B."/>
            <person name="Zhang L."/>
            <person name="Hu X."/>
            <person name="Sun X."/>
            <person name="Wang J."/>
            <person name="Zhao C."/>
            <person name="Wang Y."/>
            <person name="Wang D."/>
            <person name="Huang X."/>
            <person name="Wang R."/>
            <person name="Lv J."/>
            <person name="Li Y."/>
            <person name="Zhang Z."/>
            <person name="Liu B."/>
            <person name="Lu W."/>
            <person name="Hui Y."/>
            <person name="Liang J."/>
            <person name="Zhou Z."/>
            <person name="Hou R."/>
            <person name="Li X."/>
            <person name="Liu Y."/>
            <person name="Li H."/>
            <person name="Ning X."/>
            <person name="Lin Y."/>
            <person name="Zhao L."/>
            <person name="Xing Q."/>
            <person name="Dou J."/>
            <person name="Li Y."/>
            <person name="Mao J."/>
            <person name="Guo H."/>
            <person name="Dou H."/>
            <person name="Li T."/>
            <person name="Mu C."/>
            <person name="Jiang W."/>
            <person name="Fu Q."/>
            <person name="Fu X."/>
            <person name="Miao Y."/>
            <person name="Liu J."/>
            <person name="Yu Q."/>
            <person name="Li R."/>
            <person name="Liao H."/>
            <person name="Li X."/>
            <person name="Kong Y."/>
            <person name="Jiang Z."/>
            <person name="Chourrout D."/>
            <person name="Li R."/>
            <person name="Bao Z."/>
        </authorList>
    </citation>
    <scope>NUCLEOTIDE SEQUENCE [LARGE SCALE GENOMIC DNA]</scope>
    <source>
        <strain evidence="3 4">PY_sf001</strain>
    </source>
</reference>
<dbReference type="Gene3D" id="1.10.238.10">
    <property type="entry name" value="EF-hand"/>
    <property type="match status" value="1"/>
</dbReference>
<dbReference type="InterPro" id="IPR018247">
    <property type="entry name" value="EF_Hand_1_Ca_BS"/>
</dbReference>
<protein>
    <submittedName>
        <fullName evidence="3">Calexcitin-1</fullName>
    </submittedName>
</protein>
<dbReference type="AlphaFoldDB" id="A0A210QXX6"/>
<comment type="caution">
    <text evidence="3">The sequence shown here is derived from an EMBL/GenBank/DDBJ whole genome shotgun (WGS) entry which is preliminary data.</text>
</comment>
<keyword evidence="4" id="KW-1185">Reference proteome</keyword>
<organism evidence="3 4">
    <name type="scientific">Mizuhopecten yessoensis</name>
    <name type="common">Japanese scallop</name>
    <name type="synonym">Patinopecten yessoensis</name>
    <dbReference type="NCBI Taxonomy" id="6573"/>
    <lineage>
        <taxon>Eukaryota</taxon>
        <taxon>Metazoa</taxon>
        <taxon>Spiralia</taxon>
        <taxon>Lophotrochozoa</taxon>
        <taxon>Mollusca</taxon>
        <taxon>Bivalvia</taxon>
        <taxon>Autobranchia</taxon>
        <taxon>Pteriomorphia</taxon>
        <taxon>Pectinida</taxon>
        <taxon>Pectinoidea</taxon>
        <taxon>Pectinidae</taxon>
        <taxon>Mizuhopecten</taxon>
    </lineage>
</organism>
<dbReference type="InterPro" id="IPR011992">
    <property type="entry name" value="EF-hand-dom_pair"/>
</dbReference>
<dbReference type="EMBL" id="NEDP02001311">
    <property type="protein sequence ID" value="OWF53609.1"/>
    <property type="molecule type" value="Genomic_DNA"/>
</dbReference>
<evidence type="ECO:0000256" key="1">
    <source>
        <dbReference type="ARBA" id="ARBA00022837"/>
    </source>
</evidence>
<name>A0A210QXX6_MIZYE</name>
<evidence type="ECO:0000259" key="2">
    <source>
        <dbReference type="PROSITE" id="PS50222"/>
    </source>
</evidence>
<proteinExistence type="predicted"/>
<evidence type="ECO:0000313" key="3">
    <source>
        <dbReference type="EMBL" id="OWF53609.1"/>
    </source>
</evidence>
<dbReference type="Proteomes" id="UP000242188">
    <property type="component" value="Unassembled WGS sequence"/>
</dbReference>
<accession>A0A210QXX6</accession>
<gene>
    <name evidence="3" type="ORF">KP79_PYT23197</name>
</gene>
<dbReference type="SUPFAM" id="SSF47473">
    <property type="entry name" value="EF-hand"/>
    <property type="match status" value="1"/>
</dbReference>
<dbReference type="PROSITE" id="PS00018">
    <property type="entry name" value="EF_HAND_1"/>
    <property type="match status" value="3"/>
</dbReference>